<proteinExistence type="predicted"/>
<dbReference type="EMBL" id="BK032687">
    <property type="protein sequence ID" value="DAF55252.1"/>
    <property type="molecule type" value="Genomic_DNA"/>
</dbReference>
<reference evidence="1" key="1">
    <citation type="journal article" date="2021" name="Proc. Natl. Acad. Sci. U.S.A.">
        <title>A Catalog of Tens of Thousands of Viruses from Human Metagenomes Reveals Hidden Associations with Chronic Diseases.</title>
        <authorList>
            <person name="Tisza M.J."/>
            <person name="Buck C.B."/>
        </authorList>
    </citation>
    <scope>NUCLEOTIDE SEQUENCE</scope>
    <source>
        <strain evidence="1">CtZHD14</strain>
    </source>
</reference>
<name>A0A8S5SVY8_9CAUD</name>
<accession>A0A8S5SVY8</accession>
<organism evidence="1">
    <name type="scientific">Siphoviridae sp. ctZHD14</name>
    <dbReference type="NCBI Taxonomy" id="2827891"/>
    <lineage>
        <taxon>Viruses</taxon>
        <taxon>Duplodnaviria</taxon>
        <taxon>Heunggongvirae</taxon>
        <taxon>Uroviricota</taxon>
        <taxon>Caudoviricetes</taxon>
    </lineage>
</organism>
<protein>
    <submittedName>
        <fullName evidence="1">Uncharacterized protein</fullName>
    </submittedName>
</protein>
<sequence>MVNLFLGSTYYYKETQEKVKRFLVKKIPWSFIFQGRF</sequence>
<evidence type="ECO:0000313" key="1">
    <source>
        <dbReference type="EMBL" id="DAF55252.1"/>
    </source>
</evidence>